<sequence length="266" mass="29016">MELREACRAAGIGVVVTSDHVGPPRLHRAVPALYARLVISLGAPIEVRYDGHVHHMPAVVAGLMRPGIATPTLTLRSNQPTVYVELSPLTLHRLTGVPPSAVDAGGIDADVLLPWVGWARAELATHPVQQRAWLMRVRLLEQLERANRIAASHDALASLRFIASSGGRVSVTELARHAHLSPRHLRHVMRHELGIGPKFAARVARLGTAVRRASEGADSWAQVAADSGYSDQSHLVREFTELMRTTPSGWLAEESRNLQGWRQPAP</sequence>
<feature type="domain" description="HTH araC/xylS-type" evidence="4">
    <location>
        <begin position="153"/>
        <end position="253"/>
    </location>
</feature>
<dbReference type="InterPro" id="IPR050204">
    <property type="entry name" value="AraC_XylS_family_regulators"/>
</dbReference>
<dbReference type="EMBL" id="JAVLVT010000004">
    <property type="protein sequence ID" value="MDS1270683.1"/>
    <property type="molecule type" value="Genomic_DNA"/>
</dbReference>
<proteinExistence type="predicted"/>
<gene>
    <name evidence="5" type="ORF">RIF23_10270</name>
</gene>
<comment type="caution">
    <text evidence="5">The sequence shown here is derived from an EMBL/GenBank/DDBJ whole genome shotgun (WGS) entry which is preliminary data.</text>
</comment>
<dbReference type="InterPro" id="IPR018060">
    <property type="entry name" value="HTH_AraC"/>
</dbReference>
<keyword evidence="6" id="KW-1185">Reference proteome</keyword>
<name>A0ABU2H5V7_9ACTN</name>
<dbReference type="PANTHER" id="PTHR46796:SF15">
    <property type="entry name" value="BLL1074 PROTEIN"/>
    <property type="match status" value="1"/>
</dbReference>
<dbReference type="InterPro" id="IPR009057">
    <property type="entry name" value="Homeodomain-like_sf"/>
</dbReference>
<evidence type="ECO:0000256" key="2">
    <source>
        <dbReference type="ARBA" id="ARBA00023125"/>
    </source>
</evidence>
<dbReference type="Gene3D" id="1.10.10.60">
    <property type="entry name" value="Homeodomain-like"/>
    <property type="match status" value="1"/>
</dbReference>
<dbReference type="PANTHER" id="PTHR46796">
    <property type="entry name" value="HTH-TYPE TRANSCRIPTIONAL ACTIVATOR RHAS-RELATED"/>
    <property type="match status" value="1"/>
</dbReference>
<evidence type="ECO:0000313" key="5">
    <source>
        <dbReference type="EMBL" id="MDS1270683.1"/>
    </source>
</evidence>
<evidence type="ECO:0000259" key="4">
    <source>
        <dbReference type="PROSITE" id="PS01124"/>
    </source>
</evidence>
<keyword evidence="2" id="KW-0238">DNA-binding</keyword>
<dbReference type="Pfam" id="PF12833">
    <property type="entry name" value="HTH_18"/>
    <property type="match status" value="1"/>
</dbReference>
<protein>
    <submittedName>
        <fullName evidence="5">Helix-turn-helix transcriptional regulator</fullName>
    </submittedName>
</protein>
<keyword evidence="1" id="KW-0805">Transcription regulation</keyword>
<dbReference type="SMART" id="SM00342">
    <property type="entry name" value="HTH_ARAC"/>
    <property type="match status" value="1"/>
</dbReference>
<accession>A0ABU2H5V7</accession>
<evidence type="ECO:0000256" key="3">
    <source>
        <dbReference type="ARBA" id="ARBA00023163"/>
    </source>
</evidence>
<reference evidence="6" key="1">
    <citation type="submission" date="2023-07" db="EMBL/GenBank/DDBJ databases">
        <title>Novel species in the genus Lipingzhangella isolated from Sambhar Salt Lake.</title>
        <authorList>
            <person name="Jiya N."/>
            <person name="Kajale S."/>
            <person name="Sharma A."/>
        </authorList>
    </citation>
    <scope>NUCLEOTIDE SEQUENCE [LARGE SCALE GENOMIC DNA]</scope>
    <source>
        <strain evidence="6">LS1_29</strain>
    </source>
</reference>
<dbReference type="RefSeq" id="WP_310912234.1">
    <property type="nucleotide sequence ID" value="NZ_JAVLVT010000004.1"/>
</dbReference>
<dbReference type="Proteomes" id="UP001250214">
    <property type="component" value="Unassembled WGS sequence"/>
</dbReference>
<evidence type="ECO:0000256" key="1">
    <source>
        <dbReference type="ARBA" id="ARBA00023015"/>
    </source>
</evidence>
<evidence type="ECO:0000313" key="6">
    <source>
        <dbReference type="Proteomes" id="UP001250214"/>
    </source>
</evidence>
<dbReference type="PROSITE" id="PS01124">
    <property type="entry name" value="HTH_ARAC_FAMILY_2"/>
    <property type="match status" value="1"/>
</dbReference>
<keyword evidence="3" id="KW-0804">Transcription</keyword>
<organism evidence="5 6">
    <name type="scientific">Lipingzhangella rawalii</name>
    <dbReference type="NCBI Taxonomy" id="2055835"/>
    <lineage>
        <taxon>Bacteria</taxon>
        <taxon>Bacillati</taxon>
        <taxon>Actinomycetota</taxon>
        <taxon>Actinomycetes</taxon>
        <taxon>Streptosporangiales</taxon>
        <taxon>Nocardiopsidaceae</taxon>
        <taxon>Lipingzhangella</taxon>
    </lineage>
</organism>
<dbReference type="SUPFAM" id="SSF46689">
    <property type="entry name" value="Homeodomain-like"/>
    <property type="match status" value="1"/>
</dbReference>